<keyword evidence="3" id="KW-1185">Reference proteome</keyword>
<proteinExistence type="predicted"/>
<sequence length="458" mass="49794">MASPFEYLAENEPSFRKARLPALYADFHAQRTLNPDGYQANVSAWRRALALLVRSGLLPSARPGPPNVLILDCDEQLLRALESKQYGRPLSLGAVVHEALKDKDLLPLAEFLAAKDSVFQKQPWSLWTVAGWALRQAGLADLLPSYKLPNGQFVVVSAVEEAARDFVEKNKADSPFARTFSKPHFHRTFAARILDGKSLSEADMDVLLTFLSRDKNLLLYDGKTIKIKAPGAATDPARLTEDDASVGQLKELLAYLTHQTALLAARVDDLAAAARAAVARQNRLAALAALKAKKAAEATLAQRFASVGQLEAVAARLEQAADNVQMVAVMEASGRALASLNRQAGGAARVEDVVDRLREQMDAADEVASILAEGTAAGAAAVDEADVDEELAAMEREQEAERKKEVEEPRRAEQTRPRLEEEAGKAPQKEEDKENERPPDGHREQDAVDRVSAVLSSA</sequence>
<dbReference type="PANTHER" id="PTHR22761">
    <property type="entry name" value="CHARGED MULTIVESICULAR BODY PROTEIN"/>
    <property type="match status" value="1"/>
</dbReference>
<dbReference type="InterPro" id="IPR005024">
    <property type="entry name" value="Snf7_fam"/>
</dbReference>
<dbReference type="Gene3D" id="1.10.287.1060">
    <property type="entry name" value="ESAT-6-like"/>
    <property type="match status" value="1"/>
</dbReference>
<comment type="caution">
    <text evidence="2">The sequence shown here is derived from an EMBL/GenBank/DDBJ whole genome shotgun (WGS) entry which is preliminary data.</text>
</comment>
<accession>A0AAD9I4X0</accession>
<organism evidence="2 3">
    <name type="scientific">Phyllachora maydis</name>
    <dbReference type="NCBI Taxonomy" id="1825666"/>
    <lineage>
        <taxon>Eukaryota</taxon>
        <taxon>Fungi</taxon>
        <taxon>Dikarya</taxon>
        <taxon>Ascomycota</taxon>
        <taxon>Pezizomycotina</taxon>
        <taxon>Sordariomycetes</taxon>
        <taxon>Sordariomycetidae</taxon>
        <taxon>Phyllachorales</taxon>
        <taxon>Phyllachoraceae</taxon>
        <taxon>Phyllachora</taxon>
    </lineage>
</organism>
<evidence type="ECO:0000313" key="2">
    <source>
        <dbReference type="EMBL" id="KAK2070580.1"/>
    </source>
</evidence>
<dbReference type="GO" id="GO:0009898">
    <property type="term" value="C:cytoplasmic side of plasma membrane"/>
    <property type="evidence" value="ECO:0007669"/>
    <property type="project" value="TreeGrafter"/>
</dbReference>
<feature type="region of interest" description="Disordered" evidence="1">
    <location>
        <begin position="394"/>
        <end position="458"/>
    </location>
</feature>
<evidence type="ECO:0008006" key="4">
    <source>
        <dbReference type="Google" id="ProtNLM"/>
    </source>
</evidence>
<reference evidence="2" key="1">
    <citation type="journal article" date="2023" name="Mol. Plant Microbe Interact.">
        <title>Elucidating the Obligate Nature and Biological Capacity of an Invasive Fungal Corn Pathogen.</title>
        <authorList>
            <person name="MacCready J.S."/>
            <person name="Roggenkamp E.M."/>
            <person name="Gdanetz K."/>
            <person name="Chilvers M.I."/>
        </authorList>
    </citation>
    <scope>NUCLEOTIDE SEQUENCE</scope>
    <source>
        <strain evidence="2">PM02</strain>
    </source>
</reference>
<feature type="compositionally biased region" description="Basic and acidic residues" evidence="1">
    <location>
        <begin position="394"/>
        <end position="449"/>
    </location>
</feature>
<dbReference type="GO" id="GO:0032511">
    <property type="term" value="P:late endosome to vacuole transport via multivesicular body sorting pathway"/>
    <property type="evidence" value="ECO:0007669"/>
    <property type="project" value="TreeGrafter"/>
</dbReference>
<dbReference type="GO" id="GO:0006900">
    <property type="term" value="P:vesicle budding from membrane"/>
    <property type="evidence" value="ECO:0007669"/>
    <property type="project" value="TreeGrafter"/>
</dbReference>
<protein>
    <recommendedName>
        <fullName evidence="4">Charged multivesicular body protein 7</fullName>
    </recommendedName>
</protein>
<dbReference type="Pfam" id="PF03357">
    <property type="entry name" value="Snf7"/>
    <property type="match status" value="1"/>
</dbReference>
<evidence type="ECO:0000256" key="1">
    <source>
        <dbReference type="SAM" id="MobiDB-lite"/>
    </source>
</evidence>
<dbReference type="GO" id="GO:0000815">
    <property type="term" value="C:ESCRT III complex"/>
    <property type="evidence" value="ECO:0007669"/>
    <property type="project" value="TreeGrafter"/>
</dbReference>
<evidence type="ECO:0000313" key="3">
    <source>
        <dbReference type="Proteomes" id="UP001217918"/>
    </source>
</evidence>
<dbReference type="Proteomes" id="UP001217918">
    <property type="component" value="Unassembled WGS sequence"/>
</dbReference>
<gene>
    <name evidence="2" type="ORF">P8C59_005064</name>
</gene>
<dbReference type="PANTHER" id="PTHR22761:SF18">
    <property type="entry name" value="SORTING PROTEIN SNF7 FAMILY PROTEIN, PUTATIVE (AFU_ORTHOLOGUE AFUA_2G16692)-RELATED"/>
    <property type="match status" value="1"/>
</dbReference>
<dbReference type="Gene3D" id="6.10.250.1710">
    <property type="match status" value="1"/>
</dbReference>
<dbReference type="AlphaFoldDB" id="A0AAD9I4X0"/>
<dbReference type="GO" id="GO:0005771">
    <property type="term" value="C:multivesicular body"/>
    <property type="evidence" value="ECO:0007669"/>
    <property type="project" value="TreeGrafter"/>
</dbReference>
<name>A0AAD9I4X0_9PEZI</name>
<dbReference type="EMBL" id="JAQQPM010000004">
    <property type="protein sequence ID" value="KAK2070580.1"/>
    <property type="molecule type" value="Genomic_DNA"/>
</dbReference>